<feature type="signal peptide" evidence="1">
    <location>
        <begin position="1"/>
        <end position="19"/>
    </location>
</feature>
<accession>A0A2G5HMQ1</accession>
<dbReference type="Proteomes" id="UP000230605">
    <property type="component" value="Chromosome 4"/>
</dbReference>
<evidence type="ECO:0000313" key="2">
    <source>
        <dbReference type="EMBL" id="PIA93831.1"/>
    </source>
</evidence>
<evidence type="ECO:0008006" key="4">
    <source>
        <dbReference type="Google" id="ProtNLM"/>
    </source>
</evidence>
<reference evidence="2 3" key="1">
    <citation type="submission" date="2015-10" db="EMBL/GenBank/DDBJ databases">
        <title>The cercosporin biosynthetic gene cluster was horizontally transferred to several fungal lineages and shown to be expanded in Cercospora beticola based on microsynteny with recipient genomes.</title>
        <authorList>
            <person name="De Jonge R."/>
            <person name="Ebert M.K."/>
            <person name="Suttle J.C."/>
            <person name="Jurick Ii W.M."/>
            <person name="Secor G.A."/>
            <person name="Thomma B.P."/>
            <person name="Van De Peer Y."/>
            <person name="Bolton M.D."/>
        </authorList>
    </citation>
    <scope>NUCLEOTIDE SEQUENCE [LARGE SCALE GENOMIC DNA]</scope>
    <source>
        <strain evidence="2 3">09-40</strain>
    </source>
</reference>
<protein>
    <recommendedName>
        <fullName evidence="4">Secreted protein</fullName>
    </recommendedName>
</protein>
<evidence type="ECO:0000313" key="3">
    <source>
        <dbReference type="Proteomes" id="UP000230605"/>
    </source>
</evidence>
<feature type="chain" id="PRO_5013761129" description="Secreted protein" evidence="1">
    <location>
        <begin position="20"/>
        <end position="155"/>
    </location>
</feature>
<dbReference type="AlphaFoldDB" id="A0A2G5HMQ1"/>
<keyword evidence="1" id="KW-0732">Signal</keyword>
<organism evidence="2 3">
    <name type="scientific">Cercospora beticola</name>
    <name type="common">Sugarbeet leaf spot fungus</name>
    <dbReference type="NCBI Taxonomy" id="122368"/>
    <lineage>
        <taxon>Eukaryota</taxon>
        <taxon>Fungi</taxon>
        <taxon>Dikarya</taxon>
        <taxon>Ascomycota</taxon>
        <taxon>Pezizomycotina</taxon>
        <taxon>Dothideomycetes</taxon>
        <taxon>Dothideomycetidae</taxon>
        <taxon>Mycosphaerellales</taxon>
        <taxon>Mycosphaerellaceae</taxon>
        <taxon>Cercospora</taxon>
    </lineage>
</organism>
<comment type="caution">
    <text evidence="2">The sequence shown here is derived from an EMBL/GenBank/DDBJ whole genome shotgun (WGS) entry which is preliminary data.</text>
</comment>
<name>A0A2G5HMQ1_CERBT</name>
<sequence length="155" mass="17485">MQTRLFVFSTLMIVARVRACVHCAFCAVSRRPSATRHVAQPLPAFSCDDPLHRMALRTHLRARRTNLFPYLVLDLGPKEEGQSNFCVCAVMMRDSDQSLSPKRLMDCNRANGNSRDGSQPTREMRLRGFFFVVLTGTDVWSGGVVSFREPVCFAL</sequence>
<proteinExistence type="predicted"/>
<dbReference type="EMBL" id="LKMD01000105">
    <property type="protein sequence ID" value="PIA93831.1"/>
    <property type="molecule type" value="Genomic_DNA"/>
</dbReference>
<gene>
    <name evidence="2" type="ORF">CB0940_05172</name>
</gene>
<evidence type="ECO:0000256" key="1">
    <source>
        <dbReference type="SAM" id="SignalP"/>
    </source>
</evidence>